<feature type="binding site" evidence="8">
    <location>
        <position position="99"/>
    </location>
    <ligand>
        <name>S-adenosyl-L-methionine</name>
        <dbReference type="ChEBI" id="CHEBI:59789"/>
    </ligand>
</feature>
<feature type="binding site" evidence="8">
    <location>
        <position position="83"/>
    </location>
    <ligand>
        <name>S-adenosyl-L-methionine</name>
        <dbReference type="ChEBI" id="CHEBI:59789"/>
    </ligand>
</feature>
<feature type="active site" description="Proton acceptor" evidence="8">
    <location>
        <position position="165"/>
    </location>
</feature>
<evidence type="ECO:0000256" key="6">
    <source>
        <dbReference type="ARBA" id="ARBA00022694"/>
    </source>
</evidence>
<dbReference type="InterPro" id="IPR002877">
    <property type="entry name" value="RNA_MeTrfase_FtsJ_dom"/>
</dbReference>
<keyword evidence="3 8" id="KW-0489">Methyltransferase</keyword>
<dbReference type="Proteomes" id="UP001211907">
    <property type="component" value="Unassembled WGS sequence"/>
</dbReference>
<reference evidence="10" key="1">
    <citation type="submission" date="2020-05" db="EMBL/GenBank/DDBJ databases">
        <title>Phylogenomic resolution of chytrid fungi.</title>
        <authorList>
            <person name="Stajich J.E."/>
            <person name="Amses K."/>
            <person name="Simmons R."/>
            <person name="Seto K."/>
            <person name="Myers J."/>
            <person name="Bonds A."/>
            <person name="Quandt C.A."/>
            <person name="Barry K."/>
            <person name="Liu P."/>
            <person name="Grigoriev I."/>
            <person name="Longcore J.E."/>
            <person name="James T.Y."/>
        </authorList>
    </citation>
    <scope>NUCLEOTIDE SEQUENCE</scope>
    <source>
        <strain evidence="10">JEL0513</strain>
    </source>
</reference>
<keyword evidence="11" id="KW-1185">Reference proteome</keyword>
<feature type="binding site" evidence="8">
    <location>
        <position position="125"/>
    </location>
    <ligand>
        <name>S-adenosyl-L-methionine</name>
        <dbReference type="ChEBI" id="CHEBI:59789"/>
    </ligand>
</feature>
<dbReference type="FunFam" id="3.40.50.150:FF:000220">
    <property type="entry name" value="CAMK protein kinase"/>
    <property type="match status" value="1"/>
</dbReference>
<dbReference type="GO" id="GO:0002181">
    <property type="term" value="P:cytoplasmic translation"/>
    <property type="evidence" value="ECO:0007669"/>
    <property type="project" value="UniProtKB-UniRule"/>
</dbReference>
<feature type="binding site" evidence="8">
    <location>
        <position position="58"/>
    </location>
    <ligand>
        <name>S-adenosyl-L-methionine</name>
        <dbReference type="ChEBI" id="CHEBI:59789"/>
    </ligand>
</feature>
<evidence type="ECO:0000256" key="3">
    <source>
        <dbReference type="ARBA" id="ARBA00022603"/>
    </source>
</evidence>
<dbReference type="EC" id="2.1.1.205" evidence="8"/>
<keyword evidence="2" id="KW-0698">rRNA processing</keyword>
<dbReference type="Pfam" id="PF01728">
    <property type="entry name" value="FtsJ"/>
    <property type="match status" value="1"/>
</dbReference>
<dbReference type="GO" id="GO:0106340">
    <property type="term" value="F:tRNA (guanosine(34)-2'-O)-methyltransferase activity"/>
    <property type="evidence" value="ECO:0007669"/>
    <property type="project" value="UniProtKB-ARBA"/>
</dbReference>
<comment type="similarity">
    <text evidence="8">Belongs to the class I-like SAM-binding methyltransferase superfamily. RNA methyltransferase RlmE family. TRM7 subfamily.</text>
</comment>
<comment type="catalytic activity">
    <reaction evidence="7 8">
        <text>cytidine(32)/guanosine(34) in tRNA + 2 S-adenosyl-L-methionine = 2'-O-methylcytidine(32)/2'-O-methylguanosine(34) in tRNA + 2 S-adenosyl-L-homocysteine + 2 H(+)</text>
        <dbReference type="Rhea" id="RHEA:42396"/>
        <dbReference type="Rhea" id="RHEA-COMP:10246"/>
        <dbReference type="Rhea" id="RHEA-COMP:10247"/>
        <dbReference type="ChEBI" id="CHEBI:15378"/>
        <dbReference type="ChEBI" id="CHEBI:57856"/>
        <dbReference type="ChEBI" id="CHEBI:59789"/>
        <dbReference type="ChEBI" id="CHEBI:74269"/>
        <dbReference type="ChEBI" id="CHEBI:74445"/>
        <dbReference type="ChEBI" id="CHEBI:74495"/>
        <dbReference type="ChEBI" id="CHEBI:82748"/>
        <dbReference type="EC" id="2.1.1.205"/>
    </reaction>
</comment>
<dbReference type="Gene3D" id="3.40.50.150">
    <property type="entry name" value="Vaccinia Virus protein VP39"/>
    <property type="match status" value="1"/>
</dbReference>
<dbReference type="HAMAP" id="MF_03162">
    <property type="entry name" value="RNA_methyltr_E_TRM7"/>
    <property type="match status" value="1"/>
</dbReference>
<accession>A0AAD5SPG9</accession>
<feature type="domain" description="Ribosomal RNA methyltransferase FtsJ" evidence="9">
    <location>
        <begin position="26"/>
        <end position="208"/>
    </location>
</feature>
<dbReference type="EMBL" id="JADGJH010003531">
    <property type="protein sequence ID" value="KAJ3090321.1"/>
    <property type="molecule type" value="Genomic_DNA"/>
</dbReference>
<organism evidence="10 11">
    <name type="scientific">Physocladia obscura</name>
    <dbReference type="NCBI Taxonomy" id="109957"/>
    <lineage>
        <taxon>Eukaryota</taxon>
        <taxon>Fungi</taxon>
        <taxon>Fungi incertae sedis</taxon>
        <taxon>Chytridiomycota</taxon>
        <taxon>Chytridiomycota incertae sedis</taxon>
        <taxon>Chytridiomycetes</taxon>
        <taxon>Chytridiales</taxon>
        <taxon>Chytriomycetaceae</taxon>
        <taxon>Physocladia</taxon>
    </lineage>
</organism>
<gene>
    <name evidence="10" type="primary">FTSJ1</name>
    <name evidence="10" type="ORF">HK100_007486</name>
</gene>
<dbReference type="SUPFAM" id="SSF53335">
    <property type="entry name" value="S-adenosyl-L-methionine-dependent methyltransferases"/>
    <property type="match status" value="1"/>
</dbReference>
<comment type="subcellular location">
    <subcellularLocation>
        <location evidence="8">Cytoplasm</location>
    </subcellularLocation>
</comment>
<protein>
    <recommendedName>
        <fullName evidence="8">Putative tRNA (cytidine(32)/guanosine(34)-2'-O)-methyltransferase</fullName>
        <ecNumber evidence="8">2.1.1.205</ecNumber>
    </recommendedName>
    <alternativeName>
        <fullName evidence="8">2'-O-ribose RNA methyltransferase TRM7 homolog</fullName>
    </alternativeName>
</protein>
<evidence type="ECO:0000256" key="2">
    <source>
        <dbReference type="ARBA" id="ARBA00022552"/>
    </source>
</evidence>
<evidence type="ECO:0000256" key="8">
    <source>
        <dbReference type="HAMAP-Rule" id="MF_03162"/>
    </source>
</evidence>
<dbReference type="GO" id="GO:0002128">
    <property type="term" value="P:tRNA nucleoside ribose methylation"/>
    <property type="evidence" value="ECO:0007669"/>
    <property type="project" value="UniProtKB-UniRule"/>
</dbReference>
<dbReference type="HAMAP" id="MF_01547">
    <property type="entry name" value="RNA_methyltr_E"/>
    <property type="match status" value="1"/>
</dbReference>
<keyword evidence="5 8" id="KW-0949">S-adenosyl-L-methionine</keyword>
<evidence type="ECO:0000259" key="9">
    <source>
        <dbReference type="Pfam" id="PF01728"/>
    </source>
</evidence>
<dbReference type="PANTHER" id="PTHR10920">
    <property type="entry name" value="RIBOSOMAL RNA METHYLTRANSFERASE"/>
    <property type="match status" value="1"/>
</dbReference>
<evidence type="ECO:0000256" key="4">
    <source>
        <dbReference type="ARBA" id="ARBA00022679"/>
    </source>
</evidence>
<dbReference type="PANTHER" id="PTHR10920:SF12">
    <property type="entry name" value="TRNA (CYTIDINE(32)_GUANOSINE(34)-2'-O)-METHYLTRANSFERASE-RELATED"/>
    <property type="match status" value="1"/>
</dbReference>
<dbReference type="AlphaFoldDB" id="A0AAD5SPG9"/>
<dbReference type="GO" id="GO:0006364">
    <property type="term" value="P:rRNA processing"/>
    <property type="evidence" value="ECO:0007669"/>
    <property type="project" value="UniProtKB-KW"/>
</dbReference>
<name>A0AAD5SPG9_9FUNG</name>
<sequence length="279" mass="30432">MFREPHRDRGRNKRDVFYRRAKEHGWRARSAFKLIHIDHAFTVLRHASRAVDLCAAPGSWSQVLARALPTSNASGSPVIVAVDLQQMAPIPNVIQLQGDITKLSTLDAISQALGGPHRAQLVVCDGAPDVTGLHDMDEFIHAQLILAALNMATKLLSPNGSFVAKIFKARDIDFMFAQMKLFFTRVTCTKPRSSRSSSNEHFIVCRGYKPVEGYRGGFEDNNGGSGGGSFFDSAVERFVAVGDLSGFAGVNDDSDVVNEAAAVPVQIPDIFASFLEILE</sequence>
<dbReference type="InterPro" id="IPR028590">
    <property type="entry name" value="RNA_methyltr_E_TRM7"/>
</dbReference>
<dbReference type="InterPro" id="IPR015507">
    <property type="entry name" value="rRNA-MeTfrase_E"/>
</dbReference>
<evidence type="ECO:0000256" key="1">
    <source>
        <dbReference type="ARBA" id="ARBA00022490"/>
    </source>
</evidence>
<evidence type="ECO:0000256" key="5">
    <source>
        <dbReference type="ARBA" id="ARBA00022691"/>
    </source>
</evidence>
<proteinExistence type="inferred from homology"/>
<keyword evidence="4 8" id="KW-0808">Transferase</keyword>
<comment type="function">
    <text evidence="8">Methylates the 2'-O-ribose of nucleotides at positions 32 and 34 of the tRNA anticodon loop of substrate tRNAs.</text>
</comment>
<dbReference type="GO" id="GO:0005737">
    <property type="term" value="C:cytoplasm"/>
    <property type="evidence" value="ECO:0007669"/>
    <property type="project" value="UniProtKB-SubCell"/>
</dbReference>
<keyword evidence="1 8" id="KW-0963">Cytoplasm</keyword>
<evidence type="ECO:0000313" key="10">
    <source>
        <dbReference type="EMBL" id="KAJ3090321.1"/>
    </source>
</evidence>
<comment type="caution">
    <text evidence="10">The sequence shown here is derived from an EMBL/GenBank/DDBJ whole genome shotgun (WGS) entry which is preliminary data.</text>
</comment>
<evidence type="ECO:0000256" key="7">
    <source>
        <dbReference type="ARBA" id="ARBA00048902"/>
    </source>
</evidence>
<feature type="binding site" evidence="8">
    <location>
        <position position="60"/>
    </location>
    <ligand>
        <name>S-adenosyl-L-methionine</name>
        <dbReference type="ChEBI" id="CHEBI:59789"/>
    </ligand>
</feature>
<dbReference type="InterPro" id="IPR050082">
    <property type="entry name" value="RNA_methyltr_RlmE"/>
</dbReference>
<dbReference type="InterPro" id="IPR029063">
    <property type="entry name" value="SAM-dependent_MTases_sf"/>
</dbReference>
<keyword evidence="6 8" id="KW-0819">tRNA processing</keyword>
<evidence type="ECO:0000313" key="11">
    <source>
        <dbReference type="Proteomes" id="UP001211907"/>
    </source>
</evidence>